<reference evidence="3" key="1">
    <citation type="submission" date="2022-07" db="EMBL/GenBank/DDBJ databases">
        <title>Genome Sequence of Physisporinus lineatus.</title>
        <authorList>
            <person name="Buettner E."/>
        </authorList>
    </citation>
    <scope>NUCLEOTIDE SEQUENCE</scope>
    <source>
        <strain evidence="3">VT162</strain>
    </source>
</reference>
<dbReference type="AlphaFoldDB" id="A0AAD5YEF3"/>
<dbReference type="Gene3D" id="3.30.760.10">
    <property type="entry name" value="RNA Cap, Translation Initiation Factor Eif4e"/>
    <property type="match status" value="1"/>
</dbReference>
<sequence>MWDSDSSLSVGEFLKKYKPSMVQDDGTKPWLWVRREDFQVVPGAREAATAEAVKYLGEVTDKIENIKNDASIPTRGNKKKGIKSKKELREELQAEAREQLKEISVRNGVDAHLFHSIVRLIFAPPDKVDMIWTSLATSLIEGPLASSCAQIAKVSTCPKNETPNYQHVMCLYMPDVYNQADVTEVMKILLGKHGLNLMGVKSDLYTSIGLDSKHPSGIQSTKLKDDYYSPLNAAKSPDANKAAEPNTSSAPPATTDSKAKPKLKKKKVDDDPFASDNDEGDGDAAPPEEAPKEVKAKAKKAPLKKKKVQDDFESDGDNDDEEEERKKGLKAKKATAGQRKSRSKKRPKSEDEDEDEEEEERPRKRTGRK</sequence>
<dbReference type="PANTHER" id="PTHR31977:SF1">
    <property type="entry name" value="UPF0696 PROTEIN C11ORF68"/>
    <property type="match status" value="1"/>
</dbReference>
<evidence type="ECO:0000313" key="4">
    <source>
        <dbReference type="Proteomes" id="UP001212997"/>
    </source>
</evidence>
<feature type="compositionally biased region" description="Polar residues" evidence="2">
    <location>
        <begin position="245"/>
        <end position="255"/>
    </location>
</feature>
<dbReference type="PANTHER" id="PTHR31977">
    <property type="entry name" value="UPF0696 PROTEIN C11ORF68"/>
    <property type="match status" value="1"/>
</dbReference>
<feature type="compositionally biased region" description="Basic residues" evidence="2">
    <location>
        <begin position="297"/>
        <end position="307"/>
    </location>
</feature>
<keyword evidence="4" id="KW-1185">Reference proteome</keyword>
<feature type="compositionally biased region" description="Acidic residues" evidence="2">
    <location>
        <begin position="350"/>
        <end position="359"/>
    </location>
</feature>
<dbReference type="Pfam" id="PF08939">
    <property type="entry name" value="Bles03"/>
    <property type="match status" value="1"/>
</dbReference>
<feature type="compositionally biased region" description="Basic residues" evidence="2">
    <location>
        <begin position="327"/>
        <end position="347"/>
    </location>
</feature>
<dbReference type="InterPro" id="IPR023398">
    <property type="entry name" value="TIF_eIF4e-like"/>
</dbReference>
<organism evidence="3 4">
    <name type="scientific">Meripilus lineatus</name>
    <dbReference type="NCBI Taxonomy" id="2056292"/>
    <lineage>
        <taxon>Eukaryota</taxon>
        <taxon>Fungi</taxon>
        <taxon>Dikarya</taxon>
        <taxon>Basidiomycota</taxon>
        <taxon>Agaricomycotina</taxon>
        <taxon>Agaricomycetes</taxon>
        <taxon>Polyporales</taxon>
        <taxon>Meripilaceae</taxon>
        <taxon>Meripilus</taxon>
    </lineage>
</organism>
<dbReference type="Proteomes" id="UP001212997">
    <property type="component" value="Unassembled WGS sequence"/>
</dbReference>
<feature type="region of interest" description="Disordered" evidence="2">
    <location>
        <begin position="229"/>
        <end position="369"/>
    </location>
</feature>
<accession>A0AAD5YEF3</accession>
<dbReference type="SUPFAM" id="SSF55418">
    <property type="entry name" value="eIF4e-like"/>
    <property type="match status" value="1"/>
</dbReference>
<comment type="similarity">
    <text evidence="1">Belongs to the UPF0696 family.</text>
</comment>
<comment type="caution">
    <text evidence="3">The sequence shown here is derived from an EMBL/GenBank/DDBJ whole genome shotgun (WGS) entry which is preliminary data.</text>
</comment>
<gene>
    <name evidence="3" type="ORF">NLI96_g5922</name>
</gene>
<protein>
    <submittedName>
        <fullName evidence="3">Uncharacterized protein</fullName>
    </submittedName>
</protein>
<evidence type="ECO:0000313" key="3">
    <source>
        <dbReference type="EMBL" id="KAJ3484034.1"/>
    </source>
</evidence>
<feature type="compositionally biased region" description="Acidic residues" evidence="2">
    <location>
        <begin position="311"/>
        <end position="323"/>
    </location>
</feature>
<proteinExistence type="inferred from homology"/>
<name>A0AAD5YEF3_9APHY</name>
<dbReference type="InterPro" id="IPR015034">
    <property type="entry name" value="Bles03"/>
</dbReference>
<evidence type="ECO:0000256" key="1">
    <source>
        <dbReference type="ARBA" id="ARBA00010568"/>
    </source>
</evidence>
<dbReference type="EMBL" id="JANAWD010000204">
    <property type="protein sequence ID" value="KAJ3484034.1"/>
    <property type="molecule type" value="Genomic_DNA"/>
</dbReference>
<evidence type="ECO:0000256" key="2">
    <source>
        <dbReference type="SAM" id="MobiDB-lite"/>
    </source>
</evidence>
<feature type="compositionally biased region" description="Acidic residues" evidence="2">
    <location>
        <begin position="271"/>
        <end position="282"/>
    </location>
</feature>